<evidence type="ECO:0000313" key="3">
    <source>
        <dbReference type="Proteomes" id="UP000460257"/>
    </source>
</evidence>
<name>A0A6N7IXF6_9FIRM</name>
<accession>A0A6N7IXF6</accession>
<comment type="caution">
    <text evidence="2">The sequence shown here is derived from an EMBL/GenBank/DDBJ whole genome shotgun (WGS) entry which is preliminary data.</text>
</comment>
<gene>
    <name evidence="2" type="ORF">FRC54_03295</name>
</gene>
<organism evidence="2 3">
    <name type="scientific">Candidatus Weimeria bifida</name>
    <dbReference type="NCBI Taxonomy" id="2599074"/>
    <lineage>
        <taxon>Bacteria</taxon>
        <taxon>Bacillati</taxon>
        <taxon>Bacillota</taxon>
        <taxon>Clostridia</taxon>
        <taxon>Lachnospirales</taxon>
        <taxon>Lachnospiraceae</taxon>
        <taxon>Candidatus Weimeria</taxon>
    </lineage>
</organism>
<feature type="domain" description="Transposase IS66 central" evidence="1">
    <location>
        <begin position="2"/>
        <end position="63"/>
    </location>
</feature>
<sequence>MLKEDGRRAQTQSFLWCFRMAMMASSDHPVPLFTNKKRRCRQRISEGFNGFLETDGYQAITKCRGSSGVPLGTPRRIFIDAIPKGKQFDYSQPCSAGS</sequence>
<protein>
    <recommendedName>
        <fullName evidence="1">Transposase IS66 central domain-containing protein</fullName>
    </recommendedName>
</protein>
<proteinExistence type="predicted"/>
<dbReference type="InterPro" id="IPR004291">
    <property type="entry name" value="Transposase_IS66_central"/>
</dbReference>
<evidence type="ECO:0000313" key="2">
    <source>
        <dbReference type="EMBL" id="MQN01005.1"/>
    </source>
</evidence>
<keyword evidence="3" id="KW-1185">Reference proteome</keyword>
<evidence type="ECO:0000259" key="1">
    <source>
        <dbReference type="Pfam" id="PF03050"/>
    </source>
</evidence>
<dbReference type="AlphaFoldDB" id="A0A6N7IXF6"/>
<dbReference type="EMBL" id="VOGC01000002">
    <property type="protein sequence ID" value="MQN01005.1"/>
    <property type="molecule type" value="Genomic_DNA"/>
</dbReference>
<dbReference type="Proteomes" id="UP000460257">
    <property type="component" value="Unassembled WGS sequence"/>
</dbReference>
<reference evidence="2" key="1">
    <citation type="journal article" date="2020" name="Appl. Environ. Microbiol.">
        <title>Medium-Chain Fatty Acid Synthesis by 'Candidatus Weimeria bifida' gen. nov., sp. nov., and 'Candidatus Pseudoramibacter fermentans' sp. nov.</title>
        <authorList>
            <person name="Scarborough M.J."/>
            <person name="Myers K.S."/>
            <person name="Donohue T.J."/>
            <person name="Noguera D.R."/>
        </authorList>
    </citation>
    <scope>NUCLEOTIDE SEQUENCE</scope>
    <source>
        <strain evidence="2">LCO1.1</strain>
    </source>
</reference>
<dbReference type="Pfam" id="PF03050">
    <property type="entry name" value="DDE_Tnp_IS66"/>
    <property type="match status" value="1"/>
</dbReference>